<proteinExistence type="predicted"/>
<reference evidence="2 3" key="1">
    <citation type="submission" date="2018-10" db="EMBL/GenBank/DDBJ databases">
        <title>Genome sequencing of Arthrobacter oryzae TNB02.</title>
        <authorList>
            <person name="Cho Y.-J."/>
            <person name="Cho A."/>
            <person name="Kim O.-S."/>
        </authorList>
    </citation>
    <scope>NUCLEOTIDE SEQUENCE [LARGE SCALE GENOMIC DNA]</scope>
    <source>
        <strain evidence="2 3">TNB02</strain>
    </source>
</reference>
<sequence>MQSLGNPASSSDPSASTPRSRFSVLRISGPGLMVLIIAFLVAVIFAANQNDVVGWVVAIIAGFWLVLASFVVFSIRKAARKAGAKLNEAQNAFNAAAGRAPSSGSADHGSTRLVNGPHEADGVRDMKLDHSFKIVQVQIRVVEQERAKGDAADQETIRRALETIEITATNARDMIKPGGGSGEPVRGTIID</sequence>
<name>A0A3N0C5D1_9MICC</name>
<dbReference type="Proteomes" id="UP000273807">
    <property type="component" value="Unassembled WGS sequence"/>
</dbReference>
<feature type="transmembrane region" description="Helical" evidence="1">
    <location>
        <begin position="52"/>
        <end position="75"/>
    </location>
</feature>
<evidence type="ECO:0000313" key="2">
    <source>
        <dbReference type="EMBL" id="RNL58057.1"/>
    </source>
</evidence>
<dbReference type="EMBL" id="RBED01000070">
    <property type="protein sequence ID" value="RNL58057.1"/>
    <property type="molecule type" value="Genomic_DNA"/>
</dbReference>
<keyword evidence="1" id="KW-0812">Transmembrane</keyword>
<dbReference type="OrthoDB" id="4954603at2"/>
<dbReference type="RefSeq" id="WP_123254288.1">
    <property type="nucleotide sequence ID" value="NZ_RBED01000070.1"/>
</dbReference>
<comment type="caution">
    <text evidence="2">The sequence shown here is derived from an EMBL/GenBank/DDBJ whole genome shotgun (WGS) entry which is preliminary data.</text>
</comment>
<dbReference type="AlphaFoldDB" id="A0A3N0C5D1"/>
<feature type="transmembrane region" description="Helical" evidence="1">
    <location>
        <begin position="24"/>
        <end position="46"/>
    </location>
</feature>
<evidence type="ECO:0000313" key="3">
    <source>
        <dbReference type="Proteomes" id="UP000273807"/>
    </source>
</evidence>
<evidence type="ECO:0000256" key="1">
    <source>
        <dbReference type="SAM" id="Phobius"/>
    </source>
</evidence>
<keyword evidence="1" id="KW-0472">Membrane</keyword>
<keyword evidence="3" id="KW-1185">Reference proteome</keyword>
<keyword evidence="1" id="KW-1133">Transmembrane helix</keyword>
<organism evidence="2 3">
    <name type="scientific">Arthrobacter oryzae</name>
    <dbReference type="NCBI Taxonomy" id="409290"/>
    <lineage>
        <taxon>Bacteria</taxon>
        <taxon>Bacillati</taxon>
        <taxon>Actinomycetota</taxon>
        <taxon>Actinomycetes</taxon>
        <taxon>Micrococcales</taxon>
        <taxon>Micrococcaceae</taxon>
        <taxon>Arthrobacter</taxon>
    </lineage>
</organism>
<accession>A0A3N0C5D1</accession>
<gene>
    <name evidence="2" type="ORF">D7003_04520</name>
</gene>
<protein>
    <submittedName>
        <fullName evidence="2">Uncharacterized protein</fullName>
    </submittedName>
</protein>